<dbReference type="EMBL" id="JAFEUC010000021">
    <property type="protein sequence ID" value="MBM7080660.1"/>
    <property type="molecule type" value="Genomic_DNA"/>
</dbReference>
<proteinExistence type="predicted"/>
<comment type="caution">
    <text evidence="1">The sequence shown here is derived from an EMBL/GenBank/DDBJ whole genome shotgun (WGS) entry which is preliminary data.</text>
</comment>
<name>A0ABS2J277_9ACTN</name>
<sequence>MTAPRSRVRPTQCICVNCGDTVHGRANTRRRGPDIAWYVHCRPCANLVADQMQPLGLLPDRSVDLYRCQTCGSLRVCRTGWRTRCHLCLDERSAGPSLTAGARLLTRLPDEPALADRVRRFAGPEPVSIRAAAEFQAAIALGEELDRHRRDGWTDLAGDVHGLPWYGARQAPFSHGTWGLHLRCGSWQRLRDRTCAQCPPEPEDRTFAALRDTPYLLYLVRHRGLLKFGVGGASRVRQHLRAGAQLVEVVEGRHADVIEAEAVLKRQKRAAGEPLRWWRIRRMPESFGAGTEVVRNGVRISLADYLRDGIDVTSRFTSTPDTKRDSA</sequence>
<evidence type="ECO:0000313" key="1">
    <source>
        <dbReference type="EMBL" id="MBM7080660.1"/>
    </source>
</evidence>
<protein>
    <recommendedName>
        <fullName evidence="3">GIY-YIG nuclease family protein</fullName>
    </recommendedName>
</protein>
<keyword evidence="2" id="KW-1185">Reference proteome</keyword>
<dbReference type="Proteomes" id="UP001518872">
    <property type="component" value="Unassembled WGS sequence"/>
</dbReference>
<reference evidence="1 2" key="1">
    <citation type="submission" date="2021-02" db="EMBL/GenBank/DDBJ databases">
        <authorList>
            <person name="Ra J.-S."/>
        </authorList>
    </citation>
    <scope>NUCLEOTIDE SEQUENCE [LARGE SCALE GENOMIC DNA]</scope>
    <source>
        <strain evidence="1 2">MMS20-R1-14</strain>
    </source>
</reference>
<evidence type="ECO:0008006" key="3">
    <source>
        <dbReference type="Google" id="ProtNLM"/>
    </source>
</evidence>
<gene>
    <name evidence="1" type="ORF">JQX11_30530</name>
</gene>
<accession>A0ABS2J277</accession>
<evidence type="ECO:0000313" key="2">
    <source>
        <dbReference type="Proteomes" id="UP001518872"/>
    </source>
</evidence>
<dbReference type="RefSeq" id="WP_204928383.1">
    <property type="nucleotide sequence ID" value="NZ_JAFEUC010000021.1"/>
</dbReference>
<organism evidence="1 2">
    <name type="scientific">Micromonospora humida</name>
    <dbReference type="NCBI Taxonomy" id="2809018"/>
    <lineage>
        <taxon>Bacteria</taxon>
        <taxon>Bacillati</taxon>
        <taxon>Actinomycetota</taxon>
        <taxon>Actinomycetes</taxon>
        <taxon>Micromonosporales</taxon>
        <taxon>Micromonosporaceae</taxon>
        <taxon>Micromonospora</taxon>
    </lineage>
</organism>